<keyword evidence="1" id="KW-0812">Transmembrane</keyword>
<proteinExistence type="predicted"/>
<keyword evidence="3" id="KW-1185">Reference proteome</keyword>
<feature type="transmembrane region" description="Helical" evidence="1">
    <location>
        <begin position="12"/>
        <end position="37"/>
    </location>
</feature>
<keyword evidence="1" id="KW-1133">Transmembrane helix</keyword>
<dbReference type="Proteomes" id="UP001165085">
    <property type="component" value="Unassembled WGS sequence"/>
</dbReference>
<evidence type="ECO:0000256" key="1">
    <source>
        <dbReference type="SAM" id="Phobius"/>
    </source>
</evidence>
<name>A0A9W7BDS1_9STRA</name>
<gene>
    <name evidence="2" type="ORF">TrST_g12965</name>
</gene>
<dbReference type="OrthoDB" id="10348197at2759"/>
<protein>
    <submittedName>
        <fullName evidence="2">Uncharacterized protein</fullName>
    </submittedName>
</protein>
<organism evidence="2 3">
    <name type="scientific">Triparma strigata</name>
    <dbReference type="NCBI Taxonomy" id="1606541"/>
    <lineage>
        <taxon>Eukaryota</taxon>
        <taxon>Sar</taxon>
        <taxon>Stramenopiles</taxon>
        <taxon>Ochrophyta</taxon>
        <taxon>Bolidophyceae</taxon>
        <taxon>Parmales</taxon>
        <taxon>Triparmaceae</taxon>
        <taxon>Triparma</taxon>
    </lineage>
</organism>
<accession>A0A9W7BDS1</accession>
<reference evidence="3" key="1">
    <citation type="journal article" date="2023" name="Commun. Biol.">
        <title>Genome analysis of Parmales, the sister group of diatoms, reveals the evolutionary specialization of diatoms from phago-mixotrophs to photoautotrophs.</title>
        <authorList>
            <person name="Ban H."/>
            <person name="Sato S."/>
            <person name="Yoshikawa S."/>
            <person name="Yamada K."/>
            <person name="Nakamura Y."/>
            <person name="Ichinomiya M."/>
            <person name="Sato N."/>
            <person name="Blanc-Mathieu R."/>
            <person name="Endo H."/>
            <person name="Kuwata A."/>
            <person name="Ogata H."/>
        </authorList>
    </citation>
    <scope>NUCLEOTIDE SEQUENCE [LARGE SCALE GENOMIC DNA]</scope>
    <source>
        <strain evidence="3">NIES 3701</strain>
    </source>
</reference>
<sequence>MRDREVDYKNGIRTVANLLPTGMGGIYFAGLVGGPFLIEVKTLRDMVFFALPAFVAASNLKTRLLDKDWKNADEDTAKTHMLFGLAMIVRVMVGEWGWF</sequence>
<dbReference type="AlphaFoldDB" id="A0A9W7BDS1"/>
<comment type="caution">
    <text evidence="2">The sequence shown here is derived from an EMBL/GenBank/DDBJ whole genome shotgun (WGS) entry which is preliminary data.</text>
</comment>
<evidence type="ECO:0000313" key="3">
    <source>
        <dbReference type="Proteomes" id="UP001165085"/>
    </source>
</evidence>
<dbReference type="EMBL" id="BRXY01000353">
    <property type="protein sequence ID" value="GMH89171.1"/>
    <property type="molecule type" value="Genomic_DNA"/>
</dbReference>
<keyword evidence="1" id="KW-0472">Membrane</keyword>
<evidence type="ECO:0000313" key="2">
    <source>
        <dbReference type="EMBL" id="GMH89171.1"/>
    </source>
</evidence>